<dbReference type="Proteomes" id="UP000065521">
    <property type="component" value="Unassembled WGS sequence"/>
</dbReference>
<dbReference type="EMBL" id="LOTN01000075">
    <property type="protein sequence ID" value="KUZ80960.1"/>
    <property type="molecule type" value="Genomic_DNA"/>
</dbReference>
<proteinExistence type="predicted"/>
<evidence type="ECO:0000313" key="1">
    <source>
        <dbReference type="EMBL" id="KUZ80960.1"/>
    </source>
</evidence>
<accession>A0A102K8N9</accession>
<evidence type="ECO:0000313" key="2">
    <source>
        <dbReference type="Proteomes" id="UP000065521"/>
    </source>
</evidence>
<comment type="caution">
    <text evidence="1">The sequence shown here is derived from an EMBL/GenBank/DDBJ whole genome shotgun (WGS) entry which is preliminary data.</text>
</comment>
<organism evidence="1 2">
    <name type="scientific">Burkholderia ubonensis</name>
    <dbReference type="NCBI Taxonomy" id="101571"/>
    <lineage>
        <taxon>Bacteria</taxon>
        <taxon>Pseudomonadati</taxon>
        <taxon>Pseudomonadota</taxon>
        <taxon>Betaproteobacteria</taxon>
        <taxon>Burkholderiales</taxon>
        <taxon>Burkholderiaceae</taxon>
        <taxon>Burkholderia</taxon>
        <taxon>Burkholderia cepacia complex</taxon>
    </lineage>
</organism>
<reference evidence="1 2" key="1">
    <citation type="submission" date="2015-11" db="EMBL/GenBank/DDBJ databases">
        <title>Expanding the genomic diversity of Burkholderia species for the development of highly accurate diagnostics.</title>
        <authorList>
            <person name="Sahl J."/>
            <person name="Keim P."/>
            <person name="Wagner D."/>
        </authorList>
    </citation>
    <scope>NUCLEOTIDE SEQUENCE [LARGE SCALE GENOMIC DNA]</scope>
    <source>
        <strain evidence="1 2">RF32-BP4</strain>
    </source>
</reference>
<dbReference type="RefSeq" id="WP_059638145.1">
    <property type="nucleotide sequence ID" value="NZ_LOTK01000042.1"/>
</dbReference>
<protein>
    <submittedName>
        <fullName evidence="1">Uncharacterized protein</fullName>
    </submittedName>
</protein>
<sequence length="59" mass="6134">MSDLEQLMMIRGAVAMMPPDEAAKVEAALAELREVLAKHGEHGMFALALAGAELAAKGA</sequence>
<name>A0A102K8N9_9BURK</name>
<dbReference type="AlphaFoldDB" id="A0A102K8N9"/>
<gene>
    <name evidence="1" type="ORF">WI38_32815</name>
</gene>